<dbReference type="GO" id="GO:0003676">
    <property type="term" value="F:nucleic acid binding"/>
    <property type="evidence" value="ECO:0007669"/>
    <property type="project" value="InterPro"/>
</dbReference>
<dbReference type="OrthoDB" id="6437556at2759"/>
<evidence type="ECO:0000259" key="1">
    <source>
        <dbReference type="PROSITE" id="PS50879"/>
    </source>
</evidence>
<dbReference type="Pfam" id="PF00075">
    <property type="entry name" value="RNase_H"/>
    <property type="match status" value="1"/>
</dbReference>
<accession>A0A4Y2TQH9</accession>
<dbReference type="InterPro" id="IPR012337">
    <property type="entry name" value="RNaseH-like_sf"/>
</dbReference>
<comment type="caution">
    <text evidence="2">The sequence shown here is derived from an EMBL/GenBank/DDBJ whole genome shotgun (WGS) entry which is preliminary data.</text>
</comment>
<sequence>MAEVMSVDYCIDKNIRNSKVITDSRSTLMAIESTEEKRRIIIEIKKKLKLIKIQLQWVRAHNGTVGNERADALVKLAANKDKIEPNLVRKMLMLGIGARYYLLRNGKKDGIIQQRDHGLRNFSVKFNGLYGDFYYKQALTSHGVFGAHQERLFGKEGGCPCGEQLETIEHILLKCKIWGKERRLARKLASKRYFRLSILFTFQTGRYCHP</sequence>
<feature type="domain" description="RNase H type-1" evidence="1">
    <location>
        <begin position="1"/>
        <end position="79"/>
    </location>
</feature>
<reference evidence="2 3" key="1">
    <citation type="journal article" date="2019" name="Sci. Rep.">
        <title>Orb-weaving spider Araneus ventricosus genome elucidates the spidroin gene catalogue.</title>
        <authorList>
            <person name="Kono N."/>
            <person name="Nakamura H."/>
            <person name="Ohtoshi R."/>
            <person name="Moran D.A.P."/>
            <person name="Shinohara A."/>
            <person name="Yoshida Y."/>
            <person name="Fujiwara M."/>
            <person name="Mori M."/>
            <person name="Tomita M."/>
            <person name="Arakawa K."/>
        </authorList>
    </citation>
    <scope>NUCLEOTIDE SEQUENCE [LARGE SCALE GENOMIC DNA]</scope>
</reference>
<keyword evidence="3" id="KW-1185">Reference proteome</keyword>
<evidence type="ECO:0000313" key="3">
    <source>
        <dbReference type="Proteomes" id="UP000499080"/>
    </source>
</evidence>
<evidence type="ECO:0000313" key="2">
    <source>
        <dbReference type="EMBL" id="GBO01660.1"/>
    </source>
</evidence>
<dbReference type="EMBL" id="BGPR01029697">
    <property type="protein sequence ID" value="GBO01660.1"/>
    <property type="molecule type" value="Genomic_DNA"/>
</dbReference>
<proteinExistence type="predicted"/>
<dbReference type="AlphaFoldDB" id="A0A4Y2TQH9"/>
<dbReference type="Gene3D" id="3.30.420.10">
    <property type="entry name" value="Ribonuclease H-like superfamily/Ribonuclease H"/>
    <property type="match status" value="1"/>
</dbReference>
<dbReference type="SUPFAM" id="SSF53098">
    <property type="entry name" value="Ribonuclease H-like"/>
    <property type="match status" value="1"/>
</dbReference>
<dbReference type="GO" id="GO:0004523">
    <property type="term" value="F:RNA-DNA hybrid ribonuclease activity"/>
    <property type="evidence" value="ECO:0007669"/>
    <property type="project" value="InterPro"/>
</dbReference>
<gene>
    <name evidence="2" type="ORF">AVEN_172215_1</name>
</gene>
<dbReference type="InterPro" id="IPR036397">
    <property type="entry name" value="RNaseH_sf"/>
</dbReference>
<organism evidence="2 3">
    <name type="scientific">Araneus ventricosus</name>
    <name type="common">Orbweaver spider</name>
    <name type="synonym">Epeira ventricosa</name>
    <dbReference type="NCBI Taxonomy" id="182803"/>
    <lineage>
        <taxon>Eukaryota</taxon>
        <taxon>Metazoa</taxon>
        <taxon>Ecdysozoa</taxon>
        <taxon>Arthropoda</taxon>
        <taxon>Chelicerata</taxon>
        <taxon>Arachnida</taxon>
        <taxon>Araneae</taxon>
        <taxon>Araneomorphae</taxon>
        <taxon>Entelegynae</taxon>
        <taxon>Araneoidea</taxon>
        <taxon>Araneidae</taxon>
        <taxon>Araneus</taxon>
    </lineage>
</organism>
<name>A0A4Y2TQH9_ARAVE</name>
<protein>
    <recommendedName>
        <fullName evidence="1">RNase H type-1 domain-containing protein</fullName>
    </recommendedName>
</protein>
<dbReference type="PROSITE" id="PS50879">
    <property type="entry name" value="RNASE_H_1"/>
    <property type="match status" value="1"/>
</dbReference>
<dbReference type="Proteomes" id="UP000499080">
    <property type="component" value="Unassembled WGS sequence"/>
</dbReference>
<dbReference type="InterPro" id="IPR002156">
    <property type="entry name" value="RNaseH_domain"/>
</dbReference>